<dbReference type="InterPro" id="IPR005025">
    <property type="entry name" value="FMN_Rdtase-like_dom"/>
</dbReference>
<feature type="domain" description="NADPH-dependent FMN reductase-like" evidence="1">
    <location>
        <begin position="5"/>
        <end position="148"/>
    </location>
</feature>
<dbReference type="PANTHER" id="PTHR30543">
    <property type="entry name" value="CHROMATE REDUCTASE"/>
    <property type="match status" value="1"/>
</dbReference>
<sequence>MSELKILAVSGSLRSASYNSALARAAQKHAPGDMAVEIYEGLRDLPLYDQDLDTDTPPAAVADLRRRITEADGLFIATPEYNYGIPGALKNALDWASRPSRGSSLTGKPIAVSGAAPTNFGTVRAQLALRQMFLWTDSDVVRKPEVQIFRAHERFDETGNLTDESTIALLRDLLDALDRRIRDRRTIAAS</sequence>
<evidence type="ECO:0000313" key="2">
    <source>
        <dbReference type="EMBL" id="MCX3061816.1"/>
    </source>
</evidence>
<dbReference type="Pfam" id="PF03358">
    <property type="entry name" value="FMN_red"/>
    <property type="match status" value="1"/>
</dbReference>
<keyword evidence="3" id="KW-1185">Reference proteome</keyword>
<name>A0ABT3TZC7_9ACTN</name>
<dbReference type="SUPFAM" id="SSF52218">
    <property type="entry name" value="Flavoproteins"/>
    <property type="match status" value="1"/>
</dbReference>
<evidence type="ECO:0000259" key="1">
    <source>
        <dbReference type="Pfam" id="PF03358"/>
    </source>
</evidence>
<dbReference type="InterPro" id="IPR029039">
    <property type="entry name" value="Flavoprotein-like_sf"/>
</dbReference>
<reference evidence="2" key="1">
    <citation type="submission" date="2022-10" db="EMBL/GenBank/DDBJ databases">
        <title>Streptomyces beihaiensis sp. nov., a chitin degrading actinobacterium, isolated from shrimp pond soil.</title>
        <authorList>
            <person name="Xie J."/>
            <person name="Shen N."/>
        </authorList>
    </citation>
    <scope>NUCLEOTIDE SEQUENCE</scope>
    <source>
        <strain evidence="2">GXMU-J5</strain>
    </source>
</reference>
<dbReference type="PANTHER" id="PTHR30543:SF21">
    <property type="entry name" value="NAD(P)H-DEPENDENT FMN REDUCTASE LOT6"/>
    <property type="match status" value="1"/>
</dbReference>
<protein>
    <submittedName>
        <fullName evidence="2">NAD(P)H-dependent oxidoreductase</fullName>
    </submittedName>
</protein>
<gene>
    <name evidence="2" type="ORF">OFY01_19025</name>
</gene>
<dbReference type="EMBL" id="JAPHNL010000244">
    <property type="protein sequence ID" value="MCX3061816.1"/>
    <property type="molecule type" value="Genomic_DNA"/>
</dbReference>
<dbReference type="Gene3D" id="3.40.50.360">
    <property type="match status" value="1"/>
</dbReference>
<evidence type="ECO:0000313" key="3">
    <source>
        <dbReference type="Proteomes" id="UP001163064"/>
    </source>
</evidence>
<proteinExistence type="predicted"/>
<dbReference type="RefSeq" id="WP_266601469.1">
    <property type="nucleotide sequence ID" value="NZ_JAPHNL010000244.1"/>
</dbReference>
<accession>A0ABT3TZC7</accession>
<organism evidence="2 3">
    <name type="scientific">Streptomyces beihaiensis</name>
    <dbReference type="NCBI Taxonomy" id="2984495"/>
    <lineage>
        <taxon>Bacteria</taxon>
        <taxon>Bacillati</taxon>
        <taxon>Actinomycetota</taxon>
        <taxon>Actinomycetes</taxon>
        <taxon>Kitasatosporales</taxon>
        <taxon>Streptomycetaceae</taxon>
        <taxon>Streptomyces</taxon>
    </lineage>
</organism>
<dbReference type="InterPro" id="IPR050712">
    <property type="entry name" value="NAD(P)H-dep_reductase"/>
</dbReference>
<comment type="caution">
    <text evidence="2">The sequence shown here is derived from an EMBL/GenBank/DDBJ whole genome shotgun (WGS) entry which is preliminary data.</text>
</comment>
<dbReference type="Proteomes" id="UP001163064">
    <property type="component" value="Unassembled WGS sequence"/>
</dbReference>